<dbReference type="OrthoDB" id="4159154at2759"/>
<protein>
    <submittedName>
        <fullName evidence="2">SUR7 family protein pun1-like protein 1</fullName>
    </submittedName>
</protein>
<dbReference type="EMBL" id="MPGH01000008">
    <property type="protein sequence ID" value="OLN97595.1"/>
    <property type="molecule type" value="Genomic_DNA"/>
</dbReference>
<dbReference type="GO" id="GO:0031505">
    <property type="term" value="P:fungal-type cell wall organization"/>
    <property type="evidence" value="ECO:0007669"/>
    <property type="project" value="TreeGrafter"/>
</dbReference>
<dbReference type="Proteomes" id="UP000186583">
    <property type="component" value="Unassembled WGS sequence"/>
</dbReference>
<feature type="transmembrane region" description="Helical" evidence="1">
    <location>
        <begin position="217"/>
        <end position="238"/>
    </location>
</feature>
<dbReference type="PANTHER" id="PTHR28019:SF7">
    <property type="entry name" value="SUR7 PROTEIN"/>
    <property type="match status" value="1"/>
</dbReference>
<organism evidence="2 3">
    <name type="scientific">Colletotrichum chlorophyti</name>
    <dbReference type="NCBI Taxonomy" id="708187"/>
    <lineage>
        <taxon>Eukaryota</taxon>
        <taxon>Fungi</taxon>
        <taxon>Dikarya</taxon>
        <taxon>Ascomycota</taxon>
        <taxon>Pezizomycotina</taxon>
        <taxon>Sordariomycetes</taxon>
        <taxon>Hypocreomycetidae</taxon>
        <taxon>Glomerellales</taxon>
        <taxon>Glomerellaceae</taxon>
        <taxon>Colletotrichum</taxon>
    </lineage>
</organism>
<proteinExistence type="predicted"/>
<evidence type="ECO:0000313" key="3">
    <source>
        <dbReference type="Proteomes" id="UP000186583"/>
    </source>
</evidence>
<comment type="caution">
    <text evidence="2">The sequence shown here is derived from an EMBL/GenBank/DDBJ whole genome shotgun (WGS) entry which is preliminary data.</text>
</comment>
<name>A0A1Q8S835_9PEZI</name>
<feature type="transmembrane region" description="Helical" evidence="1">
    <location>
        <begin position="262"/>
        <end position="281"/>
    </location>
</feature>
<dbReference type="InterPro" id="IPR009571">
    <property type="entry name" value="SUR7/Rim9-like_fungi"/>
</dbReference>
<dbReference type="Pfam" id="PF06687">
    <property type="entry name" value="SUR7"/>
    <property type="match status" value="1"/>
</dbReference>
<keyword evidence="1" id="KW-0812">Transmembrane</keyword>
<dbReference type="InterPro" id="IPR052413">
    <property type="entry name" value="SUR7_domain"/>
</dbReference>
<feature type="transmembrane region" description="Helical" evidence="1">
    <location>
        <begin position="178"/>
        <end position="205"/>
    </location>
</feature>
<dbReference type="AlphaFoldDB" id="A0A1Q8S835"/>
<dbReference type="STRING" id="708187.A0A1Q8S835"/>
<dbReference type="GO" id="GO:0051285">
    <property type="term" value="C:cell cortex of cell tip"/>
    <property type="evidence" value="ECO:0007669"/>
    <property type="project" value="TreeGrafter"/>
</dbReference>
<reference evidence="2 3" key="1">
    <citation type="submission" date="2016-11" db="EMBL/GenBank/DDBJ databases">
        <title>Draft Genome Assembly of Colletotrichum chlorophyti a pathogen of herbaceous plants.</title>
        <authorList>
            <person name="Gan P."/>
            <person name="Narusaka M."/>
            <person name="Tsushima A."/>
            <person name="Narusaka Y."/>
            <person name="Takano Y."/>
            <person name="Shirasu K."/>
        </authorList>
    </citation>
    <scope>NUCLEOTIDE SEQUENCE [LARGE SCALE GENOMIC DNA]</scope>
    <source>
        <strain evidence="2 3">NTL11</strain>
    </source>
</reference>
<keyword evidence="3" id="KW-1185">Reference proteome</keyword>
<dbReference type="GO" id="GO:0005886">
    <property type="term" value="C:plasma membrane"/>
    <property type="evidence" value="ECO:0007669"/>
    <property type="project" value="InterPro"/>
</dbReference>
<feature type="transmembrane region" description="Helical" evidence="1">
    <location>
        <begin position="6"/>
        <end position="25"/>
    </location>
</feature>
<evidence type="ECO:0000313" key="2">
    <source>
        <dbReference type="EMBL" id="OLN97595.1"/>
    </source>
</evidence>
<sequence>MHFTVIVPLALSIVAFVLSFLALFAGHKEGFMEDYDVIRLNMSTLGYNMIPTSTEEADPSSTDDSFLDRLVDGVRDRVSDAINDIGNDIADRLADELGISEWYSLHLMDVCQGDFAPNATDPDASLNVTSCTQPSPGPQVNLTRMLDQELSVGPLRLSLADLNWPDSIEDTMDMVNKFLLAVWVLYVLGIAFSGLAILGSLAAFFLGFKRRMTVSNFILTLLAAIVLFAGSLITTIGANKGAKEISDIGDDIGISATAGRKFMIISWVAFAVMVVAAIYWVTQFCVERRSRKRIYSEKRHRKGGSF</sequence>
<accession>A0A1Q8S835</accession>
<keyword evidence="1" id="KW-1133">Transmembrane helix</keyword>
<evidence type="ECO:0000256" key="1">
    <source>
        <dbReference type="SAM" id="Phobius"/>
    </source>
</evidence>
<gene>
    <name evidence="2" type="ORF">CCHL11_01168</name>
</gene>
<keyword evidence="1" id="KW-0472">Membrane</keyword>
<dbReference type="PANTHER" id="PTHR28019">
    <property type="entry name" value="CELL MEMBRANE PROTEIN YLR413W-RELATED"/>
    <property type="match status" value="1"/>
</dbReference>